<reference evidence="1" key="1">
    <citation type="submission" date="2022-04" db="EMBL/GenBank/DDBJ databases">
        <title>Genome of the entomopathogenic fungus Entomophthora muscae.</title>
        <authorList>
            <person name="Elya C."/>
            <person name="Lovett B.R."/>
            <person name="Lee E."/>
            <person name="Macias A.M."/>
            <person name="Hajek A.E."/>
            <person name="De Bivort B.L."/>
            <person name="Kasson M.T."/>
            <person name="De Fine Licht H.H."/>
            <person name="Stajich J.E."/>
        </authorList>
    </citation>
    <scope>NUCLEOTIDE SEQUENCE</scope>
    <source>
        <strain evidence="1">Berkeley</strain>
    </source>
</reference>
<evidence type="ECO:0000313" key="2">
    <source>
        <dbReference type="Proteomes" id="UP001165960"/>
    </source>
</evidence>
<proteinExistence type="predicted"/>
<evidence type="ECO:0000313" key="1">
    <source>
        <dbReference type="EMBL" id="KAJ9054490.1"/>
    </source>
</evidence>
<accession>A0ACC2RWX6</accession>
<name>A0ACC2RWX6_9FUNG</name>
<protein>
    <submittedName>
        <fullName evidence="1">Uncharacterized protein</fullName>
    </submittedName>
</protein>
<comment type="caution">
    <text evidence="1">The sequence shown here is derived from an EMBL/GenBank/DDBJ whole genome shotgun (WGS) entry which is preliminary data.</text>
</comment>
<dbReference type="Proteomes" id="UP001165960">
    <property type="component" value="Unassembled WGS sequence"/>
</dbReference>
<dbReference type="EMBL" id="QTSX02006442">
    <property type="protein sequence ID" value="KAJ9054490.1"/>
    <property type="molecule type" value="Genomic_DNA"/>
</dbReference>
<sequence>MIIQNTKNIFANVSKLNLYFLAIFLNLSNMGIIALRFPLFAQWKRLFSKRHV</sequence>
<organism evidence="1 2">
    <name type="scientific">Entomophthora muscae</name>
    <dbReference type="NCBI Taxonomy" id="34485"/>
    <lineage>
        <taxon>Eukaryota</taxon>
        <taxon>Fungi</taxon>
        <taxon>Fungi incertae sedis</taxon>
        <taxon>Zoopagomycota</taxon>
        <taxon>Entomophthoromycotina</taxon>
        <taxon>Entomophthoromycetes</taxon>
        <taxon>Entomophthorales</taxon>
        <taxon>Entomophthoraceae</taxon>
        <taxon>Entomophthora</taxon>
    </lineage>
</organism>
<gene>
    <name evidence="1" type="ORF">DSO57_1013980</name>
</gene>
<keyword evidence="2" id="KW-1185">Reference proteome</keyword>